<dbReference type="Pfam" id="PF00717">
    <property type="entry name" value="Peptidase_S24"/>
    <property type="match status" value="1"/>
</dbReference>
<dbReference type="Gene3D" id="2.10.109.10">
    <property type="entry name" value="Umud Fragment, subunit A"/>
    <property type="match status" value="1"/>
</dbReference>
<evidence type="ECO:0000259" key="1">
    <source>
        <dbReference type="Pfam" id="PF00717"/>
    </source>
</evidence>
<keyword evidence="4" id="KW-1185">Reference proteome</keyword>
<feature type="domain" description="DUF3427" evidence="2">
    <location>
        <begin position="200"/>
        <end position="316"/>
    </location>
</feature>
<proteinExistence type="predicted"/>
<organism evidence="3 4">
    <name type="scientific">Sphaerotilus natans subsp. natans DSM 6575</name>
    <dbReference type="NCBI Taxonomy" id="1286631"/>
    <lineage>
        <taxon>Bacteria</taxon>
        <taxon>Pseudomonadati</taxon>
        <taxon>Pseudomonadota</taxon>
        <taxon>Betaproteobacteria</taxon>
        <taxon>Burkholderiales</taxon>
        <taxon>Sphaerotilaceae</taxon>
        <taxon>Sphaerotilus</taxon>
    </lineage>
</organism>
<feature type="domain" description="Peptidase S24/S26A/S26B/S26C" evidence="1">
    <location>
        <begin position="65"/>
        <end position="183"/>
    </location>
</feature>
<evidence type="ECO:0000313" key="4">
    <source>
        <dbReference type="Proteomes" id="UP000026714"/>
    </source>
</evidence>
<keyword evidence="3" id="KW-0547">Nucleotide-binding</keyword>
<dbReference type="GO" id="GO:0004386">
    <property type="term" value="F:helicase activity"/>
    <property type="evidence" value="ECO:0007669"/>
    <property type="project" value="UniProtKB-KW"/>
</dbReference>
<dbReference type="STRING" id="34103.SAMN05421778_1072"/>
<dbReference type="AlphaFoldDB" id="A0A059KKU8"/>
<accession>A0A059KKU8</accession>
<sequence length="339" mass="37482">MNRPLVPEQAAPLAEWLQELVDFRLATYTSRQATEAQETVGASVIALPTQHRPTGTVIPFFPDLRIACGHFRAARTESVEQRWLPASYGTLDPERHFIAPASGHSMDGGKHPIRDGDLLLLELITPQRAGSITGSVMAIERQDDSGDNQYLLRVVSKNAAGQYILKAQNPDYADLPATDDMRTLARLRAVIDPLDLARGQPFMREEIPALFGDQFNPGKWNVGHVTLPSRRAHVLLVTLNKQGKAEEHRYIDHWIDDHTFHWQSQNSTTPSSSRGQEIIRHAALGITIHLFVRDHKLAAGKAAPFVYHGPAVYRSHQGSAPMSVVFDVEAPAGCPPARA</sequence>
<keyword evidence="3" id="KW-0378">Hydrolase</keyword>
<dbReference type="Proteomes" id="UP000026714">
    <property type="component" value="Unassembled WGS sequence"/>
</dbReference>
<dbReference type="PATRIC" id="fig|1286631.3.peg.2325"/>
<keyword evidence="3" id="KW-0067">ATP-binding</keyword>
<dbReference type="EMBL" id="AZRA01000060">
    <property type="protein sequence ID" value="KDB52087.1"/>
    <property type="molecule type" value="Genomic_DNA"/>
</dbReference>
<dbReference type="InterPro" id="IPR036286">
    <property type="entry name" value="LexA/Signal_pep-like_sf"/>
</dbReference>
<comment type="caution">
    <text evidence="3">The sequence shown here is derived from an EMBL/GenBank/DDBJ whole genome shotgun (WGS) entry which is preliminary data.</text>
</comment>
<protein>
    <submittedName>
        <fullName evidence="3">DNA/RNA helicase, superfamily II</fullName>
    </submittedName>
</protein>
<dbReference type="InterPro" id="IPR015927">
    <property type="entry name" value="Peptidase_S24_S26A/B/C"/>
</dbReference>
<dbReference type="SUPFAM" id="SSF51306">
    <property type="entry name" value="LexA/Signal peptidase"/>
    <property type="match status" value="1"/>
</dbReference>
<keyword evidence="3" id="KW-0347">Helicase</keyword>
<dbReference type="InterPro" id="IPR021835">
    <property type="entry name" value="DUF3427"/>
</dbReference>
<dbReference type="Pfam" id="PF11907">
    <property type="entry name" value="DUF3427"/>
    <property type="match status" value="1"/>
</dbReference>
<evidence type="ECO:0000313" key="3">
    <source>
        <dbReference type="EMBL" id="KDB52087.1"/>
    </source>
</evidence>
<gene>
    <name evidence="3" type="ORF">X805_23610</name>
</gene>
<name>A0A059KKU8_9BURK</name>
<reference evidence="3 4" key="1">
    <citation type="journal article" date="2014" name="FEMS Microbiol. Ecol.">
        <title>Sphaerotilus natans encrusted with nanoball-shaped Fe(III) oxide minerals formed by nitrate-reducing mixotrophic Fe(II) oxidation.</title>
        <authorList>
            <person name="Park S."/>
            <person name="Kim D.H."/>
            <person name="Lee J.H."/>
            <person name="Hur H.G."/>
        </authorList>
    </citation>
    <scope>NUCLEOTIDE SEQUENCE [LARGE SCALE GENOMIC DNA]</scope>
    <source>
        <strain evidence="3 4">DSM 6575</strain>
    </source>
</reference>
<dbReference type="eggNOG" id="COG2932">
    <property type="taxonomic scope" value="Bacteria"/>
</dbReference>
<evidence type="ECO:0000259" key="2">
    <source>
        <dbReference type="Pfam" id="PF11907"/>
    </source>
</evidence>